<keyword evidence="3 6" id="KW-0731">Sigma factor</keyword>
<comment type="subcellular location">
    <subcellularLocation>
        <location evidence="6">Cytoplasm</location>
    </subcellularLocation>
</comment>
<dbReference type="InterPro" id="IPR007627">
    <property type="entry name" value="RNA_pol_sigma70_r2"/>
</dbReference>
<dbReference type="Proteomes" id="UP000190080">
    <property type="component" value="Unassembled WGS sequence"/>
</dbReference>
<keyword evidence="9" id="KW-1185">Reference proteome</keyword>
<dbReference type="Gene3D" id="1.10.1740.10">
    <property type="match status" value="1"/>
</dbReference>
<organism evidence="8 9">
    <name type="scientific">Clostridium oryzae</name>
    <dbReference type="NCBI Taxonomy" id="1450648"/>
    <lineage>
        <taxon>Bacteria</taxon>
        <taxon>Bacillati</taxon>
        <taxon>Bacillota</taxon>
        <taxon>Clostridia</taxon>
        <taxon>Eubacteriales</taxon>
        <taxon>Clostridiaceae</taxon>
        <taxon>Clostridium</taxon>
    </lineage>
</organism>
<dbReference type="RefSeq" id="WP_079423726.1">
    <property type="nucleotide sequence ID" value="NZ_MZGV01000017.1"/>
</dbReference>
<dbReference type="EMBL" id="MZGV01000017">
    <property type="protein sequence ID" value="OPJ62116.1"/>
    <property type="molecule type" value="Genomic_DNA"/>
</dbReference>
<name>A0A1V4IQB3_9CLOT</name>
<feature type="short sequence motif" description="Polymerase core binding" evidence="6">
    <location>
        <begin position="40"/>
        <end position="53"/>
    </location>
</feature>
<dbReference type="STRING" id="1450648.CLORY_19390"/>
<keyword evidence="6" id="KW-0346">Stress response</keyword>
<keyword evidence="5 6" id="KW-0804">Transcription</keyword>
<dbReference type="HAMAP" id="MF_02064">
    <property type="entry name" value="Sigma70_SigI"/>
    <property type="match status" value="1"/>
</dbReference>
<feature type="domain" description="RNA polymerase sigma-70 region 2" evidence="7">
    <location>
        <begin position="14"/>
        <end position="83"/>
    </location>
</feature>
<dbReference type="PIRSF" id="PIRSF038953">
    <property type="entry name" value="SigI"/>
    <property type="match status" value="1"/>
</dbReference>
<evidence type="ECO:0000256" key="1">
    <source>
        <dbReference type="ARBA" id="ARBA00022490"/>
    </source>
</evidence>
<dbReference type="SUPFAM" id="SSF88946">
    <property type="entry name" value="Sigma2 domain of RNA polymerase sigma factors"/>
    <property type="match status" value="1"/>
</dbReference>
<evidence type="ECO:0000256" key="5">
    <source>
        <dbReference type="ARBA" id="ARBA00023163"/>
    </source>
</evidence>
<comment type="caution">
    <text evidence="8">The sequence shown here is derived from an EMBL/GenBank/DDBJ whole genome shotgun (WGS) entry which is preliminary data.</text>
</comment>
<comment type="subunit">
    <text evidence="6">Interacts with RsgI.</text>
</comment>
<evidence type="ECO:0000256" key="2">
    <source>
        <dbReference type="ARBA" id="ARBA00023015"/>
    </source>
</evidence>
<dbReference type="GO" id="GO:0003677">
    <property type="term" value="F:DNA binding"/>
    <property type="evidence" value="ECO:0007669"/>
    <property type="project" value="UniProtKB-UniRule"/>
</dbReference>
<accession>A0A1V4IQB3</accession>
<feature type="DNA-binding region" description="H-T-H motif" evidence="6">
    <location>
        <begin position="178"/>
        <end position="197"/>
    </location>
</feature>
<proteinExistence type="inferred from homology"/>
<keyword evidence="1 6" id="KW-0963">Cytoplasm</keyword>
<evidence type="ECO:0000256" key="6">
    <source>
        <dbReference type="HAMAP-Rule" id="MF_02064"/>
    </source>
</evidence>
<protein>
    <recommendedName>
        <fullName evidence="6">RNA polymerase sigma factor SigI</fullName>
    </recommendedName>
</protein>
<comment type="activity regulation">
    <text evidence="6">Negatively regulated by the anti-sigma-I factor RsgI.</text>
</comment>
<evidence type="ECO:0000259" key="7">
    <source>
        <dbReference type="Pfam" id="PF04542"/>
    </source>
</evidence>
<evidence type="ECO:0000313" key="8">
    <source>
        <dbReference type="EMBL" id="OPJ62116.1"/>
    </source>
</evidence>
<dbReference type="OrthoDB" id="3190733at2"/>
<keyword evidence="2 6" id="KW-0805">Transcription regulation</keyword>
<dbReference type="AlphaFoldDB" id="A0A1V4IQB3"/>
<dbReference type="InterPro" id="IPR013325">
    <property type="entry name" value="RNA_pol_sigma_r2"/>
</dbReference>
<dbReference type="Pfam" id="PF04542">
    <property type="entry name" value="Sigma70_r2"/>
    <property type="match status" value="1"/>
</dbReference>
<evidence type="ECO:0000313" key="9">
    <source>
        <dbReference type="Proteomes" id="UP000190080"/>
    </source>
</evidence>
<reference evidence="8 9" key="1">
    <citation type="submission" date="2017-03" db="EMBL/GenBank/DDBJ databases">
        <title>Genome sequence of Clostridium oryzae DSM 28571.</title>
        <authorList>
            <person name="Poehlein A."/>
            <person name="Daniel R."/>
        </authorList>
    </citation>
    <scope>NUCLEOTIDE SEQUENCE [LARGE SCALE GENOMIC DNA]</scope>
    <source>
        <strain evidence="8 9">DSM 28571</strain>
    </source>
</reference>
<keyword evidence="4 6" id="KW-0238">DNA-binding</keyword>
<gene>
    <name evidence="6 8" type="primary">sigI</name>
    <name evidence="8" type="ORF">CLORY_19390</name>
</gene>
<comment type="similarity">
    <text evidence="6">Belongs to the sigma-70 factor family. SigI subfamily.</text>
</comment>
<comment type="function">
    <text evidence="6">Sigma factors are initiation factors that promote the attachment of RNA polymerase to specific initiation sites and are then released.</text>
</comment>
<evidence type="ECO:0000256" key="3">
    <source>
        <dbReference type="ARBA" id="ARBA00023082"/>
    </source>
</evidence>
<sequence>MEKQFLNKDNRDKFIEENKGFVYTVASTICNRKLDWVNDDELSISLIAFNNACDTYDDCKGSFLGYAKVLIKNALIDYFRKTKNTPYLMFENHDEVTDYIDNKSALTEFEKSREKLELADEIALFSKKLSTFKLSFTDLLDSCPSHIDTRNNLLNIAFKCSSEKSILDYINSKKKLPISEIMLLTNSKRKFMDKWRKYILALILILSDNDYSYLKSYLNIKVGEYDG</sequence>
<dbReference type="InterPro" id="IPR014244">
    <property type="entry name" value="RNA_pol_sigma-I"/>
</dbReference>
<evidence type="ECO:0000256" key="4">
    <source>
        <dbReference type="ARBA" id="ARBA00023125"/>
    </source>
</evidence>
<dbReference type="GO" id="GO:0006352">
    <property type="term" value="P:DNA-templated transcription initiation"/>
    <property type="evidence" value="ECO:0007669"/>
    <property type="project" value="UniProtKB-UniRule"/>
</dbReference>
<dbReference type="GO" id="GO:0016987">
    <property type="term" value="F:sigma factor activity"/>
    <property type="evidence" value="ECO:0007669"/>
    <property type="project" value="UniProtKB-UniRule"/>
</dbReference>
<dbReference type="GO" id="GO:0005737">
    <property type="term" value="C:cytoplasm"/>
    <property type="evidence" value="ECO:0007669"/>
    <property type="project" value="UniProtKB-SubCell"/>
</dbReference>